<reference evidence="5 6" key="1">
    <citation type="submission" date="2015-08" db="EMBL/GenBank/DDBJ databases">
        <title>Draft Genome Sequences of 11 Lactococcus lactis subspecies cremoris strains.</title>
        <authorList>
            <person name="Wels M."/>
            <person name="Backus L."/>
            <person name="Boekhorst J."/>
            <person name="Dijkstra A."/>
            <person name="Beerthuizen M."/>
            <person name="Siezen R."/>
            <person name="Bachmann H."/>
            <person name="Van Hijum S."/>
        </authorList>
    </citation>
    <scope>NUCLEOTIDE SEQUENCE [LARGE SCALE GENOMIC DNA]</scope>
    <source>
        <strain evidence="5 6">KW10</strain>
    </source>
</reference>
<dbReference type="InterPro" id="IPR000322">
    <property type="entry name" value="Glyco_hydro_31_TIM"/>
</dbReference>
<dbReference type="PANTHER" id="PTHR43863:SF2">
    <property type="entry name" value="MALTASE-GLUCOAMYLASE"/>
    <property type="match status" value="1"/>
</dbReference>
<evidence type="ECO:0000259" key="3">
    <source>
        <dbReference type="Pfam" id="PF01055"/>
    </source>
</evidence>
<accession>A0A161W254</accession>
<dbReference type="GO" id="GO:0004553">
    <property type="term" value="F:hydrolase activity, hydrolyzing O-glycosyl compounds"/>
    <property type="evidence" value="ECO:0007669"/>
    <property type="project" value="InterPro"/>
</dbReference>
<dbReference type="InterPro" id="IPR048395">
    <property type="entry name" value="Glyco_hydro_31_C"/>
</dbReference>
<name>A0A161W254_LACLC</name>
<dbReference type="Gene3D" id="2.60.40.1180">
    <property type="entry name" value="Golgi alpha-mannosidase II"/>
    <property type="match status" value="1"/>
</dbReference>
<gene>
    <name evidence="5" type="ORF">AB996_1205</name>
</gene>
<feature type="domain" description="Glycoside hydrolase family 31 TIM barrel" evidence="3">
    <location>
        <begin position="159"/>
        <end position="462"/>
    </location>
</feature>
<comment type="similarity">
    <text evidence="1 2">Belongs to the glycosyl hydrolase 31 family.</text>
</comment>
<comment type="caution">
    <text evidence="5">The sequence shown here is derived from an EMBL/GenBank/DDBJ whole genome shotgun (WGS) entry which is preliminary data.</text>
</comment>
<evidence type="ECO:0000256" key="1">
    <source>
        <dbReference type="ARBA" id="ARBA00007806"/>
    </source>
</evidence>
<dbReference type="SUPFAM" id="SSF51445">
    <property type="entry name" value="(Trans)glycosidases"/>
    <property type="match status" value="1"/>
</dbReference>
<evidence type="ECO:0000313" key="6">
    <source>
        <dbReference type="Proteomes" id="UP000076519"/>
    </source>
</evidence>
<dbReference type="InterPro" id="IPR017853">
    <property type="entry name" value="GH"/>
</dbReference>
<dbReference type="Proteomes" id="UP000076519">
    <property type="component" value="Unassembled WGS sequence"/>
</dbReference>
<evidence type="ECO:0000259" key="4">
    <source>
        <dbReference type="Pfam" id="PF21365"/>
    </source>
</evidence>
<sequence>MEYSKTGFFEDQQTQMVQNRVIDKTIKFDKIEKNNSVELITSAIHLYYTGGSFTESSLFADVKFNFSDYANRWHYGQEILANLGGTARTLDGVDGVCNLDDGIMSKNGFAILKDESLVLSENGDITRKSSDTIDIYFFAYGRNYRQALKDFYHLTGNTPVLPRFVLGNWWSRYYEYSEESYLALIDRFSEKKIPLSVSVIDMDWHRVKDVPSKYGSGWTGYSWNKTLFPNPKRFLNSLQQRKLKVTLNDHPADGVRAFEDCYPSIAKRLNLDTKLEEAATFDFDNPNFREGYFEDVHRPLEDEGVDFWWLDWQQGSISTSGADPLWLLNHYQYKDAQKKHENNIILSRYAGPGSHRYPIGFSGDTIVSWESLDFQPYFTSTATNIGYTWWSHDIGGHMQGKKDAELSLRWLQCGVFSPINRLHSSKSEFTGKEPWNFDSVIEQGMTKMLQLRHALLPYLYTANVQTAISGQALVEPMYYEYPFSEEAYQHHNQYLFGEKLLVAPITQKKNMTLQMSNVNVWIPKGIWYDFFTGQRYRGNVELKVYREITSIPVFVKAGTIIPLDRNPLSREDFPSEIVWKVFPGADGSYTLIDEHQGKTIVQFINGIFSLSEEIASSRQHTIVYAGREVTTGLSGNFQIDLTVFYDSFNWSFEETLLHQLDIAEINFELKDKIFNKLKTISEFDKRVAYLKTIDNIELQDSLFELIYCDK</sequence>
<dbReference type="GO" id="GO:0005975">
    <property type="term" value="P:carbohydrate metabolic process"/>
    <property type="evidence" value="ECO:0007669"/>
    <property type="project" value="InterPro"/>
</dbReference>
<keyword evidence="2" id="KW-0326">Glycosidase</keyword>
<proteinExistence type="inferred from homology"/>
<dbReference type="Pfam" id="PF01055">
    <property type="entry name" value="Glyco_hydro_31_2nd"/>
    <property type="match status" value="1"/>
</dbReference>
<dbReference type="InterPro" id="IPR051816">
    <property type="entry name" value="Glycosyl_Hydrolase_31"/>
</dbReference>
<protein>
    <submittedName>
        <fullName evidence="5">Maltodextrin glucosidase</fullName>
    </submittedName>
</protein>
<evidence type="ECO:0000256" key="2">
    <source>
        <dbReference type="RuleBase" id="RU361185"/>
    </source>
</evidence>
<keyword evidence="2" id="KW-0378">Hydrolase</keyword>
<dbReference type="EMBL" id="LIYF01000020">
    <property type="protein sequence ID" value="KZK06429.1"/>
    <property type="molecule type" value="Genomic_DNA"/>
</dbReference>
<dbReference type="Gene3D" id="3.20.20.80">
    <property type="entry name" value="Glycosidases"/>
    <property type="match status" value="1"/>
</dbReference>
<dbReference type="PATRIC" id="fig|1359.32.peg.1371"/>
<dbReference type="CDD" id="cd06595">
    <property type="entry name" value="GH31_u1"/>
    <property type="match status" value="1"/>
</dbReference>
<dbReference type="AlphaFoldDB" id="A0A161W254"/>
<dbReference type="InterPro" id="IPR013780">
    <property type="entry name" value="Glyco_hydro_b"/>
</dbReference>
<dbReference type="Pfam" id="PF21365">
    <property type="entry name" value="Glyco_hydro_31_3rd"/>
    <property type="match status" value="1"/>
</dbReference>
<dbReference type="SUPFAM" id="SSF51011">
    <property type="entry name" value="Glycosyl hydrolase domain"/>
    <property type="match status" value="1"/>
</dbReference>
<organism evidence="5 6">
    <name type="scientific">Lactococcus lactis subsp. cremoris</name>
    <name type="common">Streptococcus cremoris</name>
    <dbReference type="NCBI Taxonomy" id="1359"/>
    <lineage>
        <taxon>Bacteria</taxon>
        <taxon>Bacillati</taxon>
        <taxon>Bacillota</taxon>
        <taxon>Bacilli</taxon>
        <taxon>Lactobacillales</taxon>
        <taxon>Streptococcaceae</taxon>
        <taxon>Lactococcus</taxon>
    </lineage>
</organism>
<feature type="domain" description="Glycosyl hydrolase family 31 C-terminal" evidence="4">
    <location>
        <begin position="470"/>
        <end position="561"/>
    </location>
</feature>
<dbReference type="PANTHER" id="PTHR43863">
    <property type="entry name" value="HYDROLASE, PUTATIVE (AFU_ORTHOLOGUE AFUA_1G03140)-RELATED"/>
    <property type="match status" value="1"/>
</dbReference>
<evidence type="ECO:0000313" key="5">
    <source>
        <dbReference type="EMBL" id="KZK06429.1"/>
    </source>
</evidence>